<sequence length="37" mass="4099">DSRGRHNDAAGVPLCQPLLHLRARYGRADNHRSGDCL</sequence>
<evidence type="ECO:0000313" key="1">
    <source>
        <dbReference type="EMBL" id="CAA9389507.1"/>
    </source>
</evidence>
<dbReference type="AlphaFoldDB" id="A0A6J4NIZ6"/>
<gene>
    <name evidence="1" type="ORF">AVDCRST_MAG01-01-428</name>
</gene>
<proteinExistence type="predicted"/>
<reference evidence="1" key="1">
    <citation type="submission" date="2020-02" db="EMBL/GenBank/DDBJ databases">
        <authorList>
            <person name="Meier V. D."/>
        </authorList>
    </citation>
    <scope>NUCLEOTIDE SEQUENCE</scope>
    <source>
        <strain evidence="1">AVDCRST_MAG01</strain>
    </source>
</reference>
<name>A0A6J4NIZ6_9ACTN</name>
<organism evidence="1">
    <name type="scientific">uncultured Rubrobacteraceae bacterium</name>
    <dbReference type="NCBI Taxonomy" id="349277"/>
    <lineage>
        <taxon>Bacteria</taxon>
        <taxon>Bacillati</taxon>
        <taxon>Actinomycetota</taxon>
        <taxon>Rubrobacteria</taxon>
        <taxon>Rubrobacterales</taxon>
        <taxon>Rubrobacteraceae</taxon>
        <taxon>environmental samples</taxon>
    </lineage>
</organism>
<feature type="non-terminal residue" evidence="1">
    <location>
        <position position="1"/>
    </location>
</feature>
<protein>
    <submittedName>
        <fullName evidence="1">Uncharacterized protein</fullName>
    </submittedName>
</protein>
<accession>A0A6J4NIZ6</accession>
<feature type="non-terminal residue" evidence="1">
    <location>
        <position position="37"/>
    </location>
</feature>
<dbReference type="EMBL" id="CADCUW010000065">
    <property type="protein sequence ID" value="CAA9389507.1"/>
    <property type="molecule type" value="Genomic_DNA"/>
</dbReference>